<accession>A0A6F8ZJ55</accession>
<evidence type="ECO:0000256" key="1">
    <source>
        <dbReference type="SAM" id="MobiDB-lite"/>
    </source>
</evidence>
<keyword evidence="3" id="KW-1185">Reference proteome</keyword>
<evidence type="ECO:0000313" key="2">
    <source>
        <dbReference type="EMBL" id="CAB1129711.1"/>
    </source>
</evidence>
<dbReference type="AlphaFoldDB" id="A0A6F8ZJ55"/>
<reference evidence="2 3" key="1">
    <citation type="submission" date="2020-02" db="EMBL/GenBank/DDBJ databases">
        <authorList>
            <person name="Hogendoorn C."/>
        </authorList>
    </citation>
    <scope>NUCLEOTIDE SEQUENCE [LARGE SCALE GENOMIC DNA]</scope>
    <source>
        <strain evidence="2">R501</strain>
    </source>
</reference>
<dbReference type="EMBL" id="LR778114">
    <property type="protein sequence ID" value="CAB1129711.1"/>
    <property type="molecule type" value="Genomic_DNA"/>
</dbReference>
<organism evidence="2 3">
    <name type="scientific">Candidatus Hydrogenisulfobacillus filiaventi</name>
    <dbReference type="NCBI Taxonomy" id="2707344"/>
    <lineage>
        <taxon>Bacteria</taxon>
        <taxon>Bacillati</taxon>
        <taxon>Bacillota</taxon>
        <taxon>Clostridia</taxon>
        <taxon>Eubacteriales</taxon>
        <taxon>Clostridiales Family XVII. Incertae Sedis</taxon>
        <taxon>Candidatus Hydrogenisulfobacillus</taxon>
    </lineage>
</organism>
<feature type="region of interest" description="Disordered" evidence="1">
    <location>
        <begin position="122"/>
        <end position="143"/>
    </location>
</feature>
<feature type="compositionally biased region" description="Basic residues" evidence="1">
    <location>
        <begin position="134"/>
        <end position="143"/>
    </location>
</feature>
<sequence length="143" mass="16795">MRGPVWLGRWALGPFGSRPYRWRLVLRQGRDMIAFSRWGGPPVWLYGFRFLWTPRPAHWRRPAEGNLWIGQRGRRLAVLPEPEVWALRLRQGEWEQVAILHGRGLFIDLPRPGSVDVEVRHTREAGDERPSQGRPHRPPRFLG</sequence>
<protein>
    <submittedName>
        <fullName evidence="2">Uncharacterized protein</fullName>
    </submittedName>
</protein>
<gene>
    <name evidence="2" type="ORF">R50_2214</name>
</gene>
<evidence type="ECO:0000313" key="3">
    <source>
        <dbReference type="Proteomes" id="UP000503399"/>
    </source>
</evidence>
<feature type="compositionally biased region" description="Basic and acidic residues" evidence="1">
    <location>
        <begin position="122"/>
        <end position="131"/>
    </location>
</feature>
<name>A0A6F8ZJ55_9FIRM</name>
<dbReference type="KEGG" id="hfv:R50_2214"/>
<proteinExistence type="predicted"/>
<dbReference type="Proteomes" id="UP000503399">
    <property type="component" value="Chromosome"/>
</dbReference>